<reference evidence="1 2" key="1">
    <citation type="journal article" name="Front. Microbiol.">
        <title>Sugar Metabolism of the First Thermophilic Planctomycete Thermogutta terrifontis: Comparative Genomic and Transcriptomic Approaches.</title>
        <authorList>
            <person name="Elcheninov A.G."/>
            <person name="Menzel P."/>
            <person name="Gudbergsdottir S.R."/>
            <person name="Slesarev A.I."/>
            <person name="Kadnikov V.V."/>
            <person name="Krogh A."/>
            <person name="Bonch-Osmolovskaya E.A."/>
            <person name="Peng X."/>
            <person name="Kublanov I.V."/>
        </authorList>
    </citation>
    <scope>NUCLEOTIDE SEQUENCE [LARGE SCALE GENOMIC DNA]</scope>
    <source>
        <strain evidence="1 2">R1</strain>
    </source>
</reference>
<sequence length="57" mass="6434">MFGPSISWTALQLLGSVAGQTVRAKHELPLQHVSPWYLAGFDKRRYGSEMIRIGYLV</sequence>
<dbReference type="EMBL" id="CP018477">
    <property type="protein sequence ID" value="ASV72764.1"/>
    <property type="molecule type" value="Genomic_DNA"/>
</dbReference>
<accession>A0A286R9W4</accession>
<dbReference type="Proteomes" id="UP000215086">
    <property type="component" value="Chromosome"/>
</dbReference>
<organism evidence="1 2">
    <name type="scientific">Thermogutta terrifontis</name>
    <dbReference type="NCBI Taxonomy" id="1331910"/>
    <lineage>
        <taxon>Bacteria</taxon>
        <taxon>Pseudomonadati</taxon>
        <taxon>Planctomycetota</taxon>
        <taxon>Planctomycetia</taxon>
        <taxon>Pirellulales</taxon>
        <taxon>Thermoguttaceae</taxon>
        <taxon>Thermogutta</taxon>
    </lineage>
</organism>
<keyword evidence="2" id="KW-1185">Reference proteome</keyword>
<dbReference type="AlphaFoldDB" id="A0A286R9W4"/>
<evidence type="ECO:0000313" key="2">
    <source>
        <dbReference type="Proteomes" id="UP000215086"/>
    </source>
</evidence>
<dbReference type="KEGG" id="ttf:THTE_0162"/>
<proteinExistence type="predicted"/>
<protein>
    <submittedName>
        <fullName evidence="1">Uncharacterized protein</fullName>
    </submittedName>
</protein>
<name>A0A286R9W4_9BACT</name>
<evidence type="ECO:0000313" key="1">
    <source>
        <dbReference type="EMBL" id="ASV72764.1"/>
    </source>
</evidence>
<gene>
    <name evidence="1" type="ORF">THTE_0162</name>
</gene>